<gene>
    <name evidence="2" type="ORF">GCK72_007642</name>
</gene>
<reference evidence="2 3" key="1">
    <citation type="submission" date="2019-12" db="EMBL/GenBank/DDBJ databases">
        <title>Chromosome-level assembly of the Caenorhabditis remanei genome.</title>
        <authorList>
            <person name="Teterina A.A."/>
            <person name="Willis J.H."/>
            <person name="Phillips P.C."/>
        </authorList>
    </citation>
    <scope>NUCLEOTIDE SEQUENCE [LARGE SCALE GENOMIC DNA]</scope>
    <source>
        <strain evidence="2 3">PX506</strain>
        <tissue evidence="2">Whole organism</tissue>
    </source>
</reference>
<feature type="transmembrane region" description="Helical" evidence="1">
    <location>
        <begin position="59"/>
        <end position="79"/>
    </location>
</feature>
<keyword evidence="1" id="KW-1133">Transmembrane helix</keyword>
<dbReference type="Proteomes" id="UP000483820">
    <property type="component" value="Chromosome II"/>
</dbReference>
<dbReference type="AlphaFoldDB" id="A0A6A5HMU4"/>
<evidence type="ECO:0000313" key="2">
    <source>
        <dbReference type="EMBL" id="KAF1767683.1"/>
    </source>
</evidence>
<feature type="transmembrane region" description="Helical" evidence="1">
    <location>
        <begin position="91"/>
        <end position="108"/>
    </location>
</feature>
<name>A0A6A5HMU4_CAERE</name>
<sequence>MSSKAIHQKTFGIKNETWFEKFYSIGLLIIIIPTISLVVELTSALNFGVPPIEKSSDYLVFFHLLGFFVLQFVIAILMLTGSIVPPQKYKNLVWSIGSLTIFTAFYLYNPLIDSIKKEAELAQMVMKYTLMIQSISFPIFLLNSIFACCILLKAARIQHLYDNTMVKQEEEDANKKLMETF</sequence>
<proteinExistence type="predicted"/>
<protein>
    <submittedName>
        <fullName evidence="2">Uncharacterized protein</fullName>
    </submittedName>
</protein>
<organism evidence="2 3">
    <name type="scientific">Caenorhabditis remanei</name>
    <name type="common">Caenorhabditis vulgaris</name>
    <dbReference type="NCBI Taxonomy" id="31234"/>
    <lineage>
        <taxon>Eukaryota</taxon>
        <taxon>Metazoa</taxon>
        <taxon>Ecdysozoa</taxon>
        <taxon>Nematoda</taxon>
        <taxon>Chromadorea</taxon>
        <taxon>Rhabditida</taxon>
        <taxon>Rhabditina</taxon>
        <taxon>Rhabditomorpha</taxon>
        <taxon>Rhabditoidea</taxon>
        <taxon>Rhabditidae</taxon>
        <taxon>Peloderinae</taxon>
        <taxon>Caenorhabditis</taxon>
    </lineage>
</organism>
<dbReference type="CTD" id="9805168"/>
<accession>A0A6A5HMU4</accession>
<evidence type="ECO:0000256" key="1">
    <source>
        <dbReference type="SAM" id="Phobius"/>
    </source>
</evidence>
<keyword evidence="1" id="KW-0472">Membrane</keyword>
<comment type="caution">
    <text evidence="2">The sequence shown here is derived from an EMBL/GenBank/DDBJ whole genome shotgun (WGS) entry which is preliminary data.</text>
</comment>
<dbReference type="EMBL" id="WUAV01000002">
    <property type="protein sequence ID" value="KAF1767683.1"/>
    <property type="molecule type" value="Genomic_DNA"/>
</dbReference>
<feature type="transmembrane region" description="Helical" evidence="1">
    <location>
        <begin position="128"/>
        <end position="152"/>
    </location>
</feature>
<feature type="transmembrane region" description="Helical" evidence="1">
    <location>
        <begin position="21"/>
        <end position="39"/>
    </location>
</feature>
<evidence type="ECO:0000313" key="3">
    <source>
        <dbReference type="Proteomes" id="UP000483820"/>
    </source>
</evidence>
<dbReference type="RefSeq" id="XP_003107311.2">
    <property type="nucleotide sequence ID" value="XM_003107263.2"/>
</dbReference>
<keyword evidence="1" id="KW-0812">Transmembrane</keyword>
<dbReference type="GeneID" id="9805168"/>
<dbReference type="KEGG" id="crq:GCK72_007642"/>